<dbReference type="InterPro" id="IPR000160">
    <property type="entry name" value="GGDEF_dom"/>
</dbReference>
<feature type="transmembrane region" description="Helical" evidence="1">
    <location>
        <begin position="279"/>
        <end position="296"/>
    </location>
</feature>
<dbReference type="AlphaFoldDB" id="A0A1H7R480"/>
<dbReference type="InterPro" id="IPR050706">
    <property type="entry name" value="Cyclic-di-GMP_PDE-like"/>
</dbReference>
<dbReference type="InterPro" id="IPR043128">
    <property type="entry name" value="Rev_trsase/Diguanyl_cyclase"/>
</dbReference>
<dbReference type="InterPro" id="IPR029787">
    <property type="entry name" value="Nucleotide_cyclase"/>
</dbReference>
<dbReference type="Gene3D" id="3.30.70.270">
    <property type="match status" value="1"/>
</dbReference>
<dbReference type="STRING" id="641665.GCA_002104455_01213"/>
<accession>A0A1H7R480</accession>
<dbReference type="Gene3D" id="3.30.450.20">
    <property type="entry name" value="PAS domain"/>
    <property type="match status" value="2"/>
</dbReference>
<evidence type="ECO:0000313" key="5">
    <source>
        <dbReference type="Proteomes" id="UP000199297"/>
    </source>
</evidence>
<evidence type="ECO:0000259" key="2">
    <source>
        <dbReference type="PROSITE" id="PS50883"/>
    </source>
</evidence>
<dbReference type="PROSITE" id="PS50883">
    <property type="entry name" value="EAL"/>
    <property type="match status" value="1"/>
</dbReference>
<keyword evidence="5" id="KW-1185">Reference proteome</keyword>
<dbReference type="OrthoDB" id="9812358at2"/>
<dbReference type="SMART" id="SM00052">
    <property type="entry name" value="EAL"/>
    <property type="match status" value="1"/>
</dbReference>
<protein>
    <submittedName>
        <fullName evidence="4">EAL domain, c-di-GMP-specific phosphodiesterase class I (Or its enzymatically inactive variant)</fullName>
    </submittedName>
</protein>
<evidence type="ECO:0000259" key="3">
    <source>
        <dbReference type="PROSITE" id="PS50887"/>
    </source>
</evidence>
<gene>
    <name evidence="4" type="ORF">SAMN05216262_11379</name>
</gene>
<dbReference type="InterPro" id="IPR001633">
    <property type="entry name" value="EAL_dom"/>
</dbReference>
<dbReference type="RefSeq" id="WP_085285584.1">
    <property type="nucleotide sequence ID" value="NZ_FOBI01000013.1"/>
</dbReference>
<keyword evidence="1" id="KW-0812">Transmembrane</keyword>
<keyword evidence="1" id="KW-1133">Transmembrane helix</keyword>
<feature type="domain" description="GGDEF" evidence="3">
    <location>
        <begin position="336"/>
        <end position="466"/>
    </location>
</feature>
<dbReference type="PANTHER" id="PTHR33121:SF71">
    <property type="entry name" value="OXYGEN SENSOR PROTEIN DOSP"/>
    <property type="match status" value="1"/>
</dbReference>
<dbReference type="Gene3D" id="3.20.20.450">
    <property type="entry name" value="EAL domain"/>
    <property type="match status" value="1"/>
</dbReference>
<dbReference type="Pfam" id="PF00990">
    <property type="entry name" value="GGDEF"/>
    <property type="match status" value="1"/>
</dbReference>
<dbReference type="SMART" id="SM00267">
    <property type="entry name" value="GGDEF"/>
    <property type="match status" value="1"/>
</dbReference>
<dbReference type="Pfam" id="PF00563">
    <property type="entry name" value="EAL"/>
    <property type="match status" value="1"/>
</dbReference>
<feature type="domain" description="EAL" evidence="2">
    <location>
        <begin position="475"/>
        <end position="730"/>
    </location>
</feature>
<dbReference type="PANTHER" id="PTHR33121">
    <property type="entry name" value="CYCLIC DI-GMP PHOSPHODIESTERASE PDEF"/>
    <property type="match status" value="1"/>
</dbReference>
<dbReference type="EMBL" id="FOBI01000013">
    <property type="protein sequence ID" value="SEL55060.1"/>
    <property type="molecule type" value="Genomic_DNA"/>
</dbReference>
<organism evidence="4 5">
    <name type="scientific">Colwellia chukchiensis</name>
    <dbReference type="NCBI Taxonomy" id="641665"/>
    <lineage>
        <taxon>Bacteria</taxon>
        <taxon>Pseudomonadati</taxon>
        <taxon>Pseudomonadota</taxon>
        <taxon>Gammaproteobacteria</taxon>
        <taxon>Alteromonadales</taxon>
        <taxon>Colwelliaceae</taxon>
        <taxon>Colwellia</taxon>
    </lineage>
</organism>
<dbReference type="SUPFAM" id="SSF141868">
    <property type="entry name" value="EAL domain-like"/>
    <property type="match status" value="1"/>
</dbReference>
<dbReference type="Pfam" id="PF22673">
    <property type="entry name" value="MCP-like_PDC_1"/>
    <property type="match status" value="1"/>
</dbReference>
<name>A0A1H7R480_9GAMM</name>
<dbReference type="GO" id="GO:0071111">
    <property type="term" value="F:cyclic-guanylate-specific phosphodiesterase activity"/>
    <property type="evidence" value="ECO:0007669"/>
    <property type="project" value="InterPro"/>
</dbReference>
<sequence>MLRFSNKNKLIVSFIAILLLGLLASTTVAYLHVKDRLEIAFQQEIQLQADIISQRLNHWSNGAIVQVEHFALYLADVDIQHNRKHNLASFVNMHPDAHQLYYLGYVIDKEGYFSFDNWQAPKGYDPRSRSWYIEGKQAKAPKLGKPYISVSANQSAYLAVTSPIIQQGQFIGLASAHVKFDDVLALLSDIDSSLISKVFLVDQLGNLDLPAKQNIKMEWQQALKKIIAQRNTAKLTSIDNNAEVLFYISKSIDNMASRIVFAVQKEAIAQKIYHDTFKLLIKFLLIFIVVTIALYLSNRHILAPLFNYLELDSVTRLPSKNHFKQQLSEEFLPSSQAGRLLIISMENYSRITATYTSKHVSMLQNQIKERIQQQLTVTALLGHFSESRYIAYIQQDSSNIEPLKALTSALAAPYMIAGSEIYCTFRVGVSNFPEHGQDVETLIDNAFSALATVNRQESNTFTIFTEQINQQFSEAEQINNAMTKALTTDEFFMVYQPQVDTISGKLIAVEALVRWQSEVLGRVVSPVEFIAIAESNGLMVSLGEKIIDLVFAQVQQWQKQGVDLNKVCLNISPQQLLAANFSELLLSKAEHYAISPAHIELEITETSLLTDPKECISILHKLNDLGFTIAIDDFGTGYSSLEYLNTMPLHKLKIDRSFIVDIDKNIKSAALVKTIIAMANNLNLQVLAEGVENMEEVQALQALSCQFVQGYFYAKPLTATDLVIYIDNKSNINR</sequence>
<evidence type="ECO:0000256" key="1">
    <source>
        <dbReference type="SAM" id="Phobius"/>
    </source>
</evidence>
<dbReference type="Proteomes" id="UP000199297">
    <property type="component" value="Unassembled WGS sequence"/>
</dbReference>
<evidence type="ECO:0000313" key="4">
    <source>
        <dbReference type="EMBL" id="SEL55060.1"/>
    </source>
</evidence>
<dbReference type="InterPro" id="IPR035919">
    <property type="entry name" value="EAL_sf"/>
</dbReference>
<dbReference type="SUPFAM" id="SSF55073">
    <property type="entry name" value="Nucleotide cyclase"/>
    <property type="match status" value="1"/>
</dbReference>
<dbReference type="PROSITE" id="PS50887">
    <property type="entry name" value="GGDEF"/>
    <property type="match status" value="1"/>
</dbReference>
<keyword evidence="1" id="KW-0472">Membrane</keyword>
<dbReference type="CDD" id="cd01948">
    <property type="entry name" value="EAL"/>
    <property type="match status" value="1"/>
</dbReference>
<proteinExistence type="predicted"/>
<reference evidence="5" key="1">
    <citation type="submission" date="2016-10" db="EMBL/GenBank/DDBJ databases">
        <authorList>
            <person name="Varghese N."/>
            <person name="Submissions S."/>
        </authorList>
    </citation>
    <scope>NUCLEOTIDE SEQUENCE [LARGE SCALE GENOMIC DNA]</scope>
    <source>
        <strain evidence="5">CGMCC 1.9127</strain>
    </source>
</reference>